<dbReference type="Pfam" id="PF17289">
    <property type="entry name" value="Terminase_6C"/>
    <property type="match status" value="1"/>
</dbReference>
<dbReference type="GO" id="GO:0005524">
    <property type="term" value="F:ATP binding"/>
    <property type="evidence" value="ECO:0007669"/>
    <property type="project" value="UniProtKB-KW"/>
</dbReference>
<sequence>MIGGDAVTWTGTEWLKREKREELIRKYTELIDAMAANQNRLTESELAELDEYLTELERLERIHRGERDLLYFAWEYFSETRNPGNPGNWDSFELEDVADAPQFHKEICDEMNRISYVRRNGKVAVAAPRSHAKSTYLSKANPLHEIVYRLRKYIIVISETPTVSSANLEWIANQLKHNEKLRKDFGPLLHPKQQMNPRDNTSEFVAWEPMEDDRQHQICKVEAASTGQALRGRNWNGVRPDLVICDDLEDKRNTNTEQLRQELFDWFTKVVMPLGDPAGKKTAIIYMGTVVHVDALLIKVMKRTDFKTKRYKALIEEPNRTDLWEKCRSIYLDPERPEDERAEAAETFYLAHKAEMDEGAIVLWPEVQPLWKLMRWKWDNGSRAFNTEYQNNPIDEESAIFVPEKFRYYDESDIYDQYGHMIPMDLYAFWDIAQGKNRRSDYNAIVTIGRCRRTGVLYVLDAWAQKCQAHVALKVAVEKIIEYEHRVFAVETVGAQFDMYRQLQEELSRRKIYRTRIKSFSSKTKKEERIESLEPLIESGFLRFSRSHRLLLEQMEQFPGGTHDDLPDALAGAVDIAGGKRRRKKSYYKKPPGL</sequence>
<feature type="domain" description="Terminase large subunit gp17-like C-terminal" evidence="6">
    <location>
        <begin position="430"/>
        <end position="573"/>
    </location>
</feature>
<proteinExistence type="predicted"/>
<dbReference type="EMBL" id="MH460825">
    <property type="protein sequence ID" value="AXF40868.1"/>
    <property type="molecule type" value="Genomic_DNA"/>
</dbReference>
<protein>
    <submittedName>
        <fullName evidence="7">Terminase large subunit</fullName>
    </submittedName>
</protein>
<dbReference type="InterPro" id="IPR027417">
    <property type="entry name" value="P-loop_NTPase"/>
</dbReference>
<keyword evidence="3" id="KW-0067">ATP-binding</keyword>
<evidence type="ECO:0000256" key="4">
    <source>
        <dbReference type="ARBA" id="ARBA00023219"/>
    </source>
</evidence>
<evidence type="ECO:0000256" key="3">
    <source>
        <dbReference type="ARBA" id="ARBA00022840"/>
    </source>
</evidence>
<evidence type="ECO:0000256" key="5">
    <source>
        <dbReference type="SAM" id="Coils"/>
    </source>
</evidence>
<evidence type="ECO:0000313" key="7">
    <source>
        <dbReference type="EMBL" id="AXF40868.1"/>
    </source>
</evidence>
<evidence type="ECO:0000313" key="8">
    <source>
        <dbReference type="Proteomes" id="UP000255561"/>
    </source>
</evidence>
<dbReference type="Gene3D" id="3.30.420.240">
    <property type="match status" value="1"/>
</dbReference>
<keyword evidence="5" id="KW-0175">Coiled coil</keyword>
<keyword evidence="2" id="KW-0547">Nucleotide-binding</keyword>
<evidence type="ECO:0000256" key="1">
    <source>
        <dbReference type="ARBA" id="ARBA00022612"/>
    </source>
</evidence>
<dbReference type="Proteomes" id="UP000255561">
    <property type="component" value="Segment"/>
</dbReference>
<organism evidence="7 8">
    <name type="scientific">Paenibacillus phage Scottie</name>
    <dbReference type="NCBI Taxonomy" id="1636259"/>
    <lineage>
        <taxon>Viruses</taxon>
        <taxon>Duplodnaviria</taxon>
        <taxon>Heunggongvirae</taxon>
        <taxon>Uroviricota</taxon>
        <taxon>Caudoviricetes</taxon>
        <taxon>Halcyonevirus</taxon>
        <taxon>Halcyonevirus scottie</taxon>
    </lineage>
</organism>
<evidence type="ECO:0000256" key="2">
    <source>
        <dbReference type="ARBA" id="ARBA00022741"/>
    </source>
</evidence>
<dbReference type="NCBIfam" id="TIGR01630">
    <property type="entry name" value="psiM2_ORF9"/>
    <property type="match status" value="1"/>
</dbReference>
<reference evidence="8" key="1">
    <citation type="submission" date="2018-06" db="EMBL/GenBank/DDBJ databases">
        <authorList>
            <person name="Diane Y.G."/>
            <person name="Leblanc L."/>
            <person name="Cassin E."/>
            <person name="Salisbury A."/>
            <person name="Peterman C."/>
            <person name="Rai P."/>
            <person name="Barroga N.D."/>
            <person name="Macalinao D.S."/>
            <person name="Juste J."/>
            <person name="Cisneros R."/>
            <person name="Grose J.H."/>
            <person name="Strong C."/>
            <person name="Amy P.S."/>
            <person name="Philippos T.K."/>
        </authorList>
    </citation>
    <scope>NUCLEOTIDE SEQUENCE [LARGE SCALE GENOMIC DNA]</scope>
</reference>
<evidence type="ECO:0000259" key="6">
    <source>
        <dbReference type="Pfam" id="PF17289"/>
    </source>
</evidence>
<gene>
    <name evidence="7" type="ORF">SCOTTIE_3</name>
</gene>
<keyword evidence="1" id="KW-1188">Viral release from host cell</keyword>
<keyword evidence="4" id="KW-0231">Viral genome packaging</keyword>
<dbReference type="InterPro" id="IPR035421">
    <property type="entry name" value="Terminase_6C"/>
</dbReference>
<dbReference type="InterPro" id="IPR006517">
    <property type="entry name" value="Phage_terminase_lsu-like_C"/>
</dbReference>
<keyword evidence="8" id="KW-1185">Reference proteome</keyword>
<name>A0A345AVD5_9CAUD</name>
<accession>A0A345AVD5</accession>
<feature type="coiled-coil region" evidence="5">
    <location>
        <begin position="39"/>
        <end position="69"/>
    </location>
</feature>
<dbReference type="Gene3D" id="3.40.50.300">
    <property type="entry name" value="P-loop containing nucleotide triphosphate hydrolases"/>
    <property type="match status" value="1"/>
</dbReference>